<name>A0A6J5W7J0_PRUAR</name>
<proteinExistence type="predicted"/>
<evidence type="ECO:0000313" key="1">
    <source>
        <dbReference type="EMBL" id="CAB4295604.1"/>
    </source>
</evidence>
<gene>
    <name evidence="1" type="ORF">ORAREDHAP_LOCUS7026</name>
</gene>
<evidence type="ECO:0000313" key="2">
    <source>
        <dbReference type="Proteomes" id="UP000507245"/>
    </source>
</evidence>
<dbReference type="EMBL" id="CAEKKB010000001">
    <property type="protein sequence ID" value="CAB4295604.1"/>
    <property type="molecule type" value="Genomic_DNA"/>
</dbReference>
<sequence length="81" mass="8786">MGFWVLRREGVGCRLGGGGGIGSGFCARRDGLRVRGDGFPSSAQGEGWVASWGELWVSGAWGVTRTEKEWEDLVRLGEKGW</sequence>
<dbReference type="AlphaFoldDB" id="A0A6J5W7J0"/>
<dbReference type="Proteomes" id="UP000507245">
    <property type="component" value="Unassembled WGS sequence"/>
</dbReference>
<protein>
    <submittedName>
        <fullName evidence="1">Uncharacterized protein</fullName>
    </submittedName>
</protein>
<organism evidence="1 2">
    <name type="scientific">Prunus armeniaca</name>
    <name type="common">Apricot</name>
    <name type="synonym">Armeniaca vulgaris</name>
    <dbReference type="NCBI Taxonomy" id="36596"/>
    <lineage>
        <taxon>Eukaryota</taxon>
        <taxon>Viridiplantae</taxon>
        <taxon>Streptophyta</taxon>
        <taxon>Embryophyta</taxon>
        <taxon>Tracheophyta</taxon>
        <taxon>Spermatophyta</taxon>
        <taxon>Magnoliopsida</taxon>
        <taxon>eudicotyledons</taxon>
        <taxon>Gunneridae</taxon>
        <taxon>Pentapetalae</taxon>
        <taxon>rosids</taxon>
        <taxon>fabids</taxon>
        <taxon>Rosales</taxon>
        <taxon>Rosaceae</taxon>
        <taxon>Amygdaloideae</taxon>
        <taxon>Amygdaleae</taxon>
        <taxon>Prunus</taxon>
    </lineage>
</organism>
<keyword evidence="2" id="KW-1185">Reference proteome</keyword>
<reference evidence="2" key="1">
    <citation type="journal article" date="2020" name="Genome Biol.">
        <title>Gamete binning: chromosome-level and haplotype-resolved genome assembly enabled by high-throughput single-cell sequencing of gamete genomes.</title>
        <authorList>
            <person name="Campoy J.A."/>
            <person name="Sun H."/>
            <person name="Goel M."/>
            <person name="Jiao W.-B."/>
            <person name="Folz-Donahue K."/>
            <person name="Wang N."/>
            <person name="Rubio M."/>
            <person name="Liu C."/>
            <person name="Kukat C."/>
            <person name="Ruiz D."/>
            <person name="Huettel B."/>
            <person name="Schneeberger K."/>
        </authorList>
    </citation>
    <scope>NUCLEOTIDE SEQUENCE [LARGE SCALE GENOMIC DNA]</scope>
    <source>
        <strain evidence="2">cv. Rojo Pasion</strain>
    </source>
</reference>
<accession>A0A6J5W7J0</accession>